<keyword evidence="3" id="KW-1185">Reference proteome</keyword>
<feature type="signal peptide" evidence="1">
    <location>
        <begin position="1"/>
        <end position="26"/>
    </location>
</feature>
<dbReference type="OrthoDB" id="6205647at2759"/>
<dbReference type="AlphaFoldDB" id="A0A8W8MNE4"/>
<evidence type="ECO:0000256" key="1">
    <source>
        <dbReference type="SAM" id="SignalP"/>
    </source>
</evidence>
<accession>A0A8W8MNE4</accession>
<dbReference type="Proteomes" id="UP000005408">
    <property type="component" value="Unassembled WGS sequence"/>
</dbReference>
<evidence type="ECO:0008006" key="4">
    <source>
        <dbReference type="Google" id="ProtNLM"/>
    </source>
</evidence>
<sequence length="214" mass="24046">MSFIRVSEYAALLLFILYLQCHHTKGENYHIRKPGSTWNSASHDCTLMGSERAPSYVVNVQVSYPADMEEDSPHWIGATSETTPWFNFSGCYVYEAIPEEEIKKLDTRSAFIGPVADCYLQCKSHFGVNETHCFCILDLEKGRLNGTCELITSISFENDVIGYTHGNIDKKYHLAMYIIFNGTLKIKDNLDECLVTTDTGFMAYPCDSIGTSSG</sequence>
<name>A0A8W8MNE4_MAGGI</name>
<dbReference type="EnsemblMetazoa" id="G3518.1">
    <property type="protein sequence ID" value="G3518.1:cds"/>
    <property type="gene ID" value="G3518"/>
</dbReference>
<proteinExistence type="predicted"/>
<reference evidence="2" key="1">
    <citation type="submission" date="2022-08" db="UniProtKB">
        <authorList>
            <consortium name="EnsemblMetazoa"/>
        </authorList>
    </citation>
    <scope>IDENTIFICATION</scope>
    <source>
        <strain evidence="2">05x7-T-G4-1.051#20</strain>
    </source>
</reference>
<evidence type="ECO:0000313" key="3">
    <source>
        <dbReference type="Proteomes" id="UP000005408"/>
    </source>
</evidence>
<organism evidence="2 3">
    <name type="scientific">Magallana gigas</name>
    <name type="common">Pacific oyster</name>
    <name type="synonym">Crassostrea gigas</name>
    <dbReference type="NCBI Taxonomy" id="29159"/>
    <lineage>
        <taxon>Eukaryota</taxon>
        <taxon>Metazoa</taxon>
        <taxon>Spiralia</taxon>
        <taxon>Lophotrochozoa</taxon>
        <taxon>Mollusca</taxon>
        <taxon>Bivalvia</taxon>
        <taxon>Autobranchia</taxon>
        <taxon>Pteriomorphia</taxon>
        <taxon>Ostreida</taxon>
        <taxon>Ostreoidea</taxon>
        <taxon>Ostreidae</taxon>
        <taxon>Magallana</taxon>
    </lineage>
</organism>
<keyword evidence="1" id="KW-0732">Signal</keyword>
<feature type="chain" id="PRO_5036500150" description="Apple domain-containing protein" evidence="1">
    <location>
        <begin position="27"/>
        <end position="214"/>
    </location>
</feature>
<evidence type="ECO:0000313" key="2">
    <source>
        <dbReference type="EnsemblMetazoa" id="G3518.1:cds"/>
    </source>
</evidence>
<protein>
    <recommendedName>
        <fullName evidence="4">Apple domain-containing protein</fullName>
    </recommendedName>
</protein>